<dbReference type="InterPro" id="IPR001647">
    <property type="entry name" value="HTH_TetR"/>
</dbReference>
<organism evidence="4 5">
    <name type="scientific">Microbacterium betulae</name>
    <dbReference type="NCBI Taxonomy" id="2981139"/>
    <lineage>
        <taxon>Bacteria</taxon>
        <taxon>Bacillati</taxon>
        <taxon>Actinomycetota</taxon>
        <taxon>Actinomycetes</taxon>
        <taxon>Micrococcales</taxon>
        <taxon>Microbacteriaceae</taxon>
        <taxon>Microbacterium</taxon>
    </lineage>
</organism>
<keyword evidence="5" id="KW-1185">Reference proteome</keyword>
<proteinExistence type="predicted"/>
<dbReference type="SUPFAM" id="SSF46689">
    <property type="entry name" value="Homeodomain-like"/>
    <property type="match status" value="1"/>
</dbReference>
<evidence type="ECO:0000313" key="4">
    <source>
        <dbReference type="EMBL" id="WOF23671.1"/>
    </source>
</evidence>
<dbReference type="PROSITE" id="PS50977">
    <property type="entry name" value="HTH_TETR_2"/>
    <property type="match status" value="1"/>
</dbReference>
<dbReference type="GO" id="GO:0003700">
    <property type="term" value="F:DNA-binding transcription factor activity"/>
    <property type="evidence" value="ECO:0007669"/>
    <property type="project" value="TreeGrafter"/>
</dbReference>
<evidence type="ECO:0000256" key="1">
    <source>
        <dbReference type="ARBA" id="ARBA00023125"/>
    </source>
</evidence>
<accession>A0AA97I5F4</accession>
<keyword evidence="1 2" id="KW-0238">DNA-binding</keyword>
<evidence type="ECO:0000256" key="2">
    <source>
        <dbReference type="PROSITE-ProRule" id="PRU00335"/>
    </source>
</evidence>
<protein>
    <submittedName>
        <fullName evidence="4">TetR/AcrR family transcriptional regulator</fullName>
    </submittedName>
</protein>
<dbReference type="RefSeq" id="WP_317140143.1">
    <property type="nucleotide sequence ID" value="NZ_CP118157.1"/>
</dbReference>
<reference evidence="4 5" key="1">
    <citation type="submission" date="2023-02" db="EMBL/GenBank/DDBJ databases">
        <title>Microbacterium betulae sp. nov., isolated from birch wood.</title>
        <authorList>
            <person name="Pasciak M."/>
            <person name="Pawlik K.J."/>
            <person name="Martynowski D."/>
            <person name="Laczmanski L."/>
            <person name="Ciekot J."/>
            <person name="Szponar B."/>
            <person name="Wojcik-Fatla A."/>
            <person name="Mackiewicz B."/>
            <person name="Farian E."/>
            <person name="Cholewa G."/>
            <person name="Cholewa A."/>
            <person name="Dutkiewicz J."/>
        </authorList>
    </citation>
    <scope>NUCLEOTIDE SEQUENCE [LARGE SCALE GENOMIC DNA]</scope>
    <source>
        <strain evidence="4 5">AB</strain>
    </source>
</reference>
<dbReference type="PANTHER" id="PTHR30055">
    <property type="entry name" value="HTH-TYPE TRANSCRIPTIONAL REGULATOR RUTR"/>
    <property type="match status" value="1"/>
</dbReference>
<dbReference type="Pfam" id="PF00440">
    <property type="entry name" value="TetR_N"/>
    <property type="match status" value="1"/>
</dbReference>
<dbReference type="Gene3D" id="1.10.357.10">
    <property type="entry name" value="Tetracycline Repressor, domain 2"/>
    <property type="match status" value="1"/>
</dbReference>
<dbReference type="InterPro" id="IPR009057">
    <property type="entry name" value="Homeodomain-like_sf"/>
</dbReference>
<dbReference type="Proteomes" id="UP001305498">
    <property type="component" value="Chromosome"/>
</dbReference>
<dbReference type="InterPro" id="IPR036271">
    <property type="entry name" value="Tet_transcr_reg_TetR-rel_C_sf"/>
</dbReference>
<name>A0AA97I5F4_9MICO</name>
<dbReference type="GO" id="GO:0000976">
    <property type="term" value="F:transcription cis-regulatory region binding"/>
    <property type="evidence" value="ECO:0007669"/>
    <property type="project" value="TreeGrafter"/>
</dbReference>
<gene>
    <name evidence="4" type="ORF">N8K70_03050</name>
</gene>
<dbReference type="EMBL" id="CP118157">
    <property type="protein sequence ID" value="WOF23671.1"/>
    <property type="molecule type" value="Genomic_DNA"/>
</dbReference>
<dbReference type="PANTHER" id="PTHR30055:SF226">
    <property type="entry name" value="HTH-TYPE TRANSCRIPTIONAL REGULATOR PKSA"/>
    <property type="match status" value="1"/>
</dbReference>
<sequence length="199" mass="21898">MPRPLIPDRRARILDATEALVLERGFDAMSVQSIAGRVGIAKGAVYREFTSKNEILDELLRRAMTRMTRKSEALLGGQGRPPLSRAYAVGARVLLDDRLMTAAFLDDRGVLGAYLDAVDDDRYRRRHRDVVAWIETLQRRGSLSRAVDAEALALVLSSTTIGLLQAARHVGPVTEDDLHAAIETIGGLLRPLERADDDG</sequence>
<evidence type="ECO:0000313" key="5">
    <source>
        <dbReference type="Proteomes" id="UP001305498"/>
    </source>
</evidence>
<dbReference type="KEGG" id="mbet:N8K70_03050"/>
<feature type="domain" description="HTH tetR-type" evidence="3">
    <location>
        <begin position="7"/>
        <end position="67"/>
    </location>
</feature>
<evidence type="ECO:0000259" key="3">
    <source>
        <dbReference type="PROSITE" id="PS50977"/>
    </source>
</evidence>
<feature type="DNA-binding region" description="H-T-H motif" evidence="2">
    <location>
        <begin position="30"/>
        <end position="49"/>
    </location>
</feature>
<dbReference type="PRINTS" id="PR00455">
    <property type="entry name" value="HTHTETR"/>
</dbReference>
<dbReference type="AlphaFoldDB" id="A0AA97I5F4"/>
<dbReference type="InterPro" id="IPR050109">
    <property type="entry name" value="HTH-type_TetR-like_transc_reg"/>
</dbReference>
<dbReference type="SUPFAM" id="SSF48498">
    <property type="entry name" value="Tetracyclin repressor-like, C-terminal domain"/>
    <property type="match status" value="1"/>
</dbReference>